<comment type="caution">
    <text evidence="1">The sequence shown here is derived from an EMBL/GenBank/DDBJ whole genome shotgun (WGS) entry which is preliminary data.</text>
</comment>
<evidence type="ECO:0000313" key="2">
    <source>
        <dbReference type="Proteomes" id="UP000026923"/>
    </source>
</evidence>
<proteinExistence type="predicted"/>
<dbReference type="eggNOG" id="ENOG5031FYU">
    <property type="taxonomic scope" value="Bacteria"/>
</dbReference>
<gene>
    <name evidence="1" type="ORF">B597_020690</name>
</gene>
<evidence type="ECO:0000313" key="1">
    <source>
        <dbReference type="EMBL" id="EWC39347.1"/>
    </source>
</evidence>
<organism evidence="1 2">
    <name type="scientific">Stutzerimonas stutzeri KOS6</name>
    <dbReference type="NCBI Taxonomy" id="1218352"/>
    <lineage>
        <taxon>Bacteria</taxon>
        <taxon>Pseudomonadati</taxon>
        <taxon>Pseudomonadota</taxon>
        <taxon>Gammaproteobacteria</taxon>
        <taxon>Pseudomonadales</taxon>
        <taxon>Pseudomonadaceae</taxon>
        <taxon>Stutzerimonas</taxon>
    </lineage>
</organism>
<sequence>MNTFLTAVSVVVCVLAISAGVMLDIRHKPSDEAKRMYSAERVGEVLRRNTRQS</sequence>
<dbReference type="RefSeq" id="WP_003294534.1">
    <property type="nucleotide sequence ID" value="NZ_KK020675.1"/>
</dbReference>
<name>A0A061JJI8_STUST</name>
<accession>A0A061JJI8</accession>
<dbReference type="EMBL" id="AMCZ02000042">
    <property type="protein sequence ID" value="EWC39347.1"/>
    <property type="molecule type" value="Genomic_DNA"/>
</dbReference>
<dbReference type="Proteomes" id="UP000026923">
    <property type="component" value="Unassembled WGS sequence"/>
</dbReference>
<reference evidence="1 2" key="1">
    <citation type="journal article" date="2013" name="Genome Announc.">
        <title>Draft Genome of the Nitrogen-Fixing Bacterium Pseudomonas stutzeri Strain KOS6 Isolated from Industrial Hydrocarbon Sludge.</title>
        <authorList>
            <person name="Grigoryeva T.V."/>
            <person name="Laikov A.V."/>
            <person name="Naumova R.P."/>
            <person name="Manolov A.I."/>
            <person name="Larin A.K."/>
            <person name="Karpova I.Y."/>
            <person name="Semashko T.A."/>
            <person name="Alexeev D.G."/>
            <person name="Kostryukova E.S."/>
            <person name="Muller R."/>
            <person name="Govorun V.M."/>
        </authorList>
    </citation>
    <scope>NUCLEOTIDE SEQUENCE [LARGE SCALE GENOMIC DNA]</scope>
    <source>
        <strain evidence="1 2">KOS6</strain>
    </source>
</reference>
<dbReference type="AlphaFoldDB" id="A0A061JJI8"/>
<dbReference type="HOGENOM" id="CLU_3065258_0_0_6"/>
<protein>
    <submittedName>
        <fullName evidence="1">Uncharacterized protein</fullName>
    </submittedName>
</protein>